<name>A0ABW4NDK9_9SPHN</name>
<keyword evidence="1" id="KW-0732">Signal</keyword>
<dbReference type="Proteomes" id="UP001597283">
    <property type="component" value="Unassembled WGS sequence"/>
</dbReference>
<dbReference type="Gene3D" id="1.20.1260.10">
    <property type="match status" value="1"/>
</dbReference>
<sequence length="190" mass="19100">MTIRTTIITATAFLALSACGKGADTTATNTAVQTANTSEVALPPAAPAMTAAQSFANAAAASDAFEIATSQLALSKSASASIKSFAQKMIDGHTASTAKLKTAAAEASPAVTPDPTLTAEQQQTLNQMKALNGSAFDQGYIAAQASGHQRTLDVLRAYAASGDTPSLKAFAADLVPTVTAHLNTAKGLTA</sequence>
<comment type="caution">
    <text evidence="3">The sequence shown here is derived from an EMBL/GenBank/DDBJ whole genome shotgun (WGS) entry which is preliminary data.</text>
</comment>
<feature type="chain" id="PRO_5047108914" evidence="1">
    <location>
        <begin position="24"/>
        <end position="190"/>
    </location>
</feature>
<dbReference type="InterPro" id="IPR012347">
    <property type="entry name" value="Ferritin-like"/>
</dbReference>
<reference evidence="4" key="1">
    <citation type="journal article" date="2019" name="Int. J. Syst. Evol. Microbiol.">
        <title>The Global Catalogue of Microorganisms (GCM) 10K type strain sequencing project: providing services to taxonomists for standard genome sequencing and annotation.</title>
        <authorList>
            <consortium name="The Broad Institute Genomics Platform"/>
            <consortium name="The Broad Institute Genome Sequencing Center for Infectious Disease"/>
            <person name="Wu L."/>
            <person name="Ma J."/>
        </authorList>
    </citation>
    <scope>NUCLEOTIDE SEQUENCE [LARGE SCALE GENOMIC DNA]</scope>
    <source>
        <strain evidence="4">Q85</strain>
    </source>
</reference>
<organism evidence="3 4">
    <name type="scientific">Sphingomonas floccifaciens</name>
    <dbReference type="NCBI Taxonomy" id="1844115"/>
    <lineage>
        <taxon>Bacteria</taxon>
        <taxon>Pseudomonadati</taxon>
        <taxon>Pseudomonadota</taxon>
        <taxon>Alphaproteobacteria</taxon>
        <taxon>Sphingomonadales</taxon>
        <taxon>Sphingomonadaceae</taxon>
        <taxon>Sphingomonas</taxon>
    </lineage>
</organism>
<dbReference type="PANTHER" id="PTHR38593">
    <property type="entry name" value="BLR2558 PROTEIN"/>
    <property type="match status" value="1"/>
</dbReference>
<protein>
    <submittedName>
        <fullName evidence="3">DUF4142 domain-containing protein</fullName>
    </submittedName>
</protein>
<feature type="signal peptide" evidence="1">
    <location>
        <begin position="1"/>
        <end position="23"/>
    </location>
</feature>
<accession>A0ABW4NDK9</accession>
<evidence type="ECO:0000313" key="3">
    <source>
        <dbReference type="EMBL" id="MFD1787896.1"/>
    </source>
</evidence>
<dbReference type="InterPro" id="IPR025419">
    <property type="entry name" value="DUF4142"/>
</dbReference>
<proteinExistence type="predicted"/>
<dbReference type="EMBL" id="JBHUFC010000003">
    <property type="protein sequence ID" value="MFD1787896.1"/>
    <property type="molecule type" value="Genomic_DNA"/>
</dbReference>
<keyword evidence="4" id="KW-1185">Reference proteome</keyword>
<dbReference type="Pfam" id="PF13628">
    <property type="entry name" value="DUF4142"/>
    <property type="match status" value="1"/>
</dbReference>
<gene>
    <name evidence="3" type="ORF">ACFSC3_09945</name>
</gene>
<evidence type="ECO:0000259" key="2">
    <source>
        <dbReference type="Pfam" id="PF13628"/>
    </source>
</evidence>
<evidence type="ECO:0000313" key="4">
    <source>
        <dbReference type="Proteomes" id="UP001597283"/>
    </source>
</evidence>
<feature type="domain" description="DUF4142" evidence="2">
    <location>
        <begin position="52"/>
        <end position="188"/>
    </location>
</feature>
<dbReference type="PANTHER" id="PTHR38593:SF1">
    <property type="entry name" value="BLR2558 PROTEIN"/>
    <property type="match status" value="1"/>
</dbReference>
<dbReference type="PROSITE" id="PS51257">
    <property type="entry name" value="PROKAR_LIPOPROTEIN"/>
    <property type="match status" value="1"/>
</dbReference>
<dbReference type="RefSeq" id="WP_380940256.1">
    <property type="nucleotide sequence ID" value="NZ_JBHUFC010000003.1"/>
</dbReference>
<evidence type="ECO:0000256" key="1">
    <source>
        <dbReference type="SAM" id="SignalP"/>
    </source>
</evidence>